<dbReference type="Gene3D" id="2.40.50.100">
    <property type="match status" value="1"/>
</dbReference>
<keyword evidence="4" id="KW-0444">Lipid biosynthesis</keyword>
<keyword evidence="7" id="KW-0276">Fatty acid metabolism</keyword>
<evidence type="ECO:0000313" key="14">
    <source>
        <dbReference type="EMBL" id="EMJ38433.1"/>
    </source>
</evidence>
<dbReference type="PROSITE" id="PS50968">
    <property type="entry name" value="BIOTINYL_LIPOYL"/>
    <property type="match status" value="1"/>
</dbReference>
<proteinExistence type="predicted"/>
<dbReference type="InterPro" id="IPR005482">
    <property type="entry name" value="Biotin_COase_C"/>
</dbReference>
<keyword evidence="9" id="KW-0443">Lipid metabolism</keyword>
<comment type="caution">
    <text evidence="14">The sequence shown here is derived from an EMBL/GenBank/DDBJ whole genome shotgun (WGS) entry which is preliminary data.</text>
</comment>
<dbReference type="SUPFAM" id="SSF51246">
    <property type="entry name" value="Rudiment single hybrid motif"/>
    <property type="match status" value="1"/>
</dbReference>
<evidence type="ECO:0000259" key="13">
    <source>
        <dbReference type="PROSITE" id="PS50979"/>
    </source>
</evidence>
<evidence type="ECO:0000256" key="5">
    <source>
        <dbReference type="ARBA" id="ARBA00022598"/>
    </source>
</evidence>
<evidence type="ECO:0000256" key="7">
    <source>
        <dbReference type="ARBA" id="ARBA00022832"/>
    </source>
</evidence>
<protein>
    <submittedName>
        <fullName evidence="14">Biotin-requiring enzyme</fullName>
    </submittedName>
</protein>
<dbReference type="SUPFAM" id="SSF52440">
    <property type="entry name" value="PreATP-grasp domain"/>
    <property type="match status" value="1"/>
</dbReference>
<feature type="domain" description="Lipoyl-binding" evidence="12">
    <location>
        <begin position="799"/>
        <end position="889"/>
    </location>
</feature>
<dbReference type="InterPro" id="IPR005479">
    <property type="entry name" value="CPAse_ATP-bd"/>
</dbReference>
<dbReference type="PANTHER" id="PTHR48095:SF4">
    <property type="entry name" value="BIOTIN CARBOXYL CARRIER PROTEIN OF ACETYL-COA CARBOXYLASE"/>
    <property type="match status" value="1"/>
</dbReference>
<dbReference type="InterPro" id="IPR016185">
    <property type="entry name" value="PreATP-grasp_dom_sf"/>
</dbReference>
<dbReference type="InterPro" id="IPR051602">
    <property type="entry name" value="ACC_Biotin_Carboxylase"/>
</dbReference>
<keyword evidence="10" id="KW-0275">Fatty acid biosynthesis</keyword>
<evidence type="ECO:0000256" key="9">
    <source>
        <dbReference type="ARBA" id="ARBA00023098"/>
    </source>
</evidence>
<dbReference type="PANTHER" id="PTHR48095">
    <property type="entry name" value="PYRUVATE CARBOXYLASE SUBUNIT A"/>
    <property type="match status" value="1"/>
</dbReference>
<dbReference type="EMBL" id="AKWR02000028">
    <property type="protein sequence ID" value="EMJ38433.1"/>
    <property type="molecule type" value="Genomic_DNA"/>
</dbReference>
<keyword evidence="8" id="KW-0067">ATP-binding</keyword>
<feature type="domain" description="Biotin carboxylation" evidence="13">
    <location>
        <begin position="25"/>
        <end position="591"/>
    </location>
</feature>
<comment type="pathway">
    <text evidence="3">Lipid metabolism; fatty acid biosynthesis.</text>
</comment>
<dbReference type="InterPro" id="IPR005481">
    <property type="entry name" value="BC-like_N"/>
</dbReference>
<keyword evidence="5" id="KW-0436">Ligase</keyword>
<keyword evidence="6" id="KW-0547">Nucleotide-binding</keyword>
<dbReference type="InterPro" id="IPR001249">
    <property type="entry name" value="AcCoA_biotinCC"/>
</dbReference>
<dbReference type="PROSITE" id="PS00188">
    <property type="entry name" value="BIOTIN"/>
    <property type="match status" value="1"/>
</dbReference>
<dbReference type="SUPFAM" id="SSF56059">
    <property type="entry name" value="Glutathione synthetase ATP-binding domain-like"/>
    <property type="match status" value="1"/>
</dbReference>
<dbReference type="Proteomes" id="UP000012164">
    <property type="component" value="Unassembled WGS sequence"/>
</dbReference>
<comment type="cofactor">
    <cofactor evidence="1">
        <name>biotin</name>
        <dbReference type="ChEBI" id="CHEBI:57586"/>
    </cofactor>
</comment>
<dbReference type="InterPro" id="IPR000089">
    <property type="entry name" value="Biotin_lipoyl"/>
</dbReference>
<evidence type="ECO:0000256" key="4">
    <source>
        <dbReference type="ARBA" id="ARBA00022516"/>
    </source>
</evidence>
<keyword evidence="11" id="KW-0092">Biotin</keyword>
<evidence type="ECO:0000256" key="3">
    <source>
        <dbReference type="ARBA" id="ARBA00005194"/>
    </source>
</evidence>
<dbReference type="Pfam" id="PF00364">
    <property type="entry name" value="Biotin_lipoyl"/>
    <property type="match status" value="1"/>
</dbReference>
<dbReference type="CDD" id="cd06850">
    <property type="entry name" value="biotinyl_domain"/>
    <property type="match status" value="1"/>
</dbReference>
<dbReference type="InterPro" id="IPR001882">
    <property type="entry name" value="Biotin_BS"/>
</dbReference>
<name>A0A0F6IK58_LEPIR</name>
<dbReference type="UniPathway" id="UPA00094"/>
<dbReference type="GO" id="GO:0003989">
    <property type="term" value="F:acetyl-CoA carboxylase activity"/>
    <property type="evidence" value="ECO:0007669"/>
    <property type="project" value="InterPro"/>
</dbReference>
<dbReference type="AlphaFoldDB" id="A0A0F6IK58"/>
<evidence type="ECO:0000256" key="8">
    <source>
        <dbReference type="ARBA" id="ARBA00022840"/>
    </source>
</evidence>
<sequence>MIDFQNNRIQFHQSSSPWIRSFSLESIKCLIVCRGPVRKEAMEIFDSIGIREYGILLSEKDSVVYPMALAPELRGFRFPNNIHRVPDYMGAGKEEKMERIEQIISIAKDNKYTHIFAGYGFMAEDSEFISAIEKSGVVFMGPASYVADQAGSKDAAKKIARKLEVSVTPGVDNISSLALLAKAPDAKSLEKIAKEKGIDFIFDPSLSLEVNAENLLELGYSKIIEFVSIADLQVEAEKECKKIWEKYSKNRIRFKYIGGGGGKGQRVVSKPEEVKGAVQEILSESKVTAPGTNKNFLIELNIENTRHNEIQLIGNGEWCLALGGRDCSVQMHEQKLLELSLTQELLEKEIAACATTHPKKAEVLKGDLKVLREMEEQSERFGAAVKLNSVSTFESIVEGTNHFFMEVNTRIQVEHRVTEMVYSLKFKNPENQNEFFIVDSLIEAMALLSLHGKRLQKPERIFRFPSGAEVRINATNKAIQPHAGGVIMNWSKPLADEIRDDQGISIRNPDMGLFVHYKVAGAYDSNIALLISHGENRKDNLIRLGNILRKTELRGYDLQTNLLVHYGLIHWILGKDAMFKPSTSFMISYLAGVGALEKIIKDVDLEIAWKKIISEASADLKKVLSRKLTLITRPIGELIKDAHLSAGFIGFHLNRSWKISGSKIEWLRNPIFILADLYHYLNMEADPSLPPSEQIWDHDDEVLQKALSFYQELAKRTGSNPDSIELVASLNAGKSLNGIEAGLLSSVLASHNGYQSGLELLKLLPYAGLNSGFYKLEVDEKLEAVIPEEFRKTETRDSLIKFLAPPPKASSDEIVAPMGGMFYSKEAPDLPPMIKVGDHFKAGQPLFIVEVMKMFNKISAPFSGTVKEILLNDSDGKIISKGQTIFKIVPDEVIHIETEAEITERKKKITLSLI</sequence>
<evidence type="ECO:0000313" key="15">
    <source>
        <dbReference type="Proteomes" id="UP000012164"/>
    </source>
</evidence>
<dbReference type="InterPro" id="IPR011764">
    <property type="entry name" value="Biotin_carboxylation_dom"/>
</dbReference>
<accession>A0A0F6IK58</accession>
<dbReference type="Pfam" id="PF00289">
    <property type="entry name" value="Biotin_carb_N"/>
    <property type="match status" value="1"/>
</dbReference>
<dbReference type="PROSITE" id="PS50979">
    <property type="entry name" value="BC"/>
    <property type="match status" value="1"/>
</dbReference>
<evidence type="ECO:0000256" key="1">
    <source>
        <dbReference type="ARBA" id="ARBA00001953"/>
    </source>
</evidence>
<comment type="function">
    <text evidence="2">This protein is a component of the acetyl coenzyme A carboxylase complex; first, biotin carboxylase catalyzes the carboxylation of the carrier protein and then the transcarboxylase transfers the carboxyl group to form malonyl-CoA.</text>
</comment>
<dbReference type="InterPro" id="IPR011054">
    <property type="entry name" value="Rudment_hybrid_motif"/>
</dbReference>
<evidence type="ECO:0000256" key="2">
    <source>
        <dbReference type="ARBA" id="ARBA00003761"/>
    </source>
</evidence>
<evidence type="ECO:0000256" key="10">
    <source>
        <dbReference type="ARBA" id="ARBA00023160"/>
    </source>
</evidence>
<dbReference type="GO" id="GO:0006633">
    <property type="term" value="P:fatty acid biosynthetic process"/>
    <property type="evidence" value="ECO:0007669"/>
    <property type="project" value="UniProtKB-UniPathway"/>
</dbReference>
<evidence type="ECO:0000256" key="6">
    <source>
        <dbReference type="ARBA" id="ARBA00022741"/>
    </source>
</evidence>
<evidence type="ECO:0000256" key="11">
    <source>
        <dbReference type="ARBA" id="ARBA00023267"/>
    </source>
</evidence>
<dbReference type="Gene3D" id="3.30.470.20">
    <property type="entry name" value="ATP-grasp fold, B domain"/>
    <property type="match status" value="1"/>
</dbReference>
<dbReference type="SMART" id="SM00878">
    <property type="entry name" value="Biotin_carb_C"/>
    <property type="match status" value="1"/>
</dbReference>
<dbReference type="Gene3D" id="3.40.50.20">
    <property type="match status" value="1"/>
</dbReference>
<dbReference type="PRINTS" id="PR01071">
    <property type="entry name" value="ACOABIOTINCC"/>
</dbReference>
<dbReference type="PROSITE" id="PS00867">
    <property type="entry name" value="CPSASE_2"/>
    <property type="match status" value="1"/>
</dbReference>
<dbReference type="GO" id="GO:0005524">
    <property type="term" value="F:ATP binding"/>
    <property type="evidence" value="ECO:0007669"/>
    <property type="project" value="UniProtKB-KW"/>
</dbReference>
<dbReference type="GO" id="GO:0009317">
    <property type="term" value="C:acetyl-CoA carboxylase complex"/>
    <property type="evidence" value="ECO:0007669"/>
    <property type="project" value="InterPro"/>
</dbReference>
<dbReference type="Pfam" id="PF02786">
    <property type="entry name" value="CPSase_L_D2"/>
    <property type="match status" value="1"/>
</dbReference>
<gene>
    <name evidence="14" type="ORF">LEP1GSC079_1616</name>
</gene>
<dbReference type="SUPFAM" id="SSF51230">
    <property type="entry name" value="Single hybrid motif"/>
    <property type="match status" value="1"/>
</dbReference>
<reference evidence="14 15" key="1">
    <citation type="submission" date="2013-01" db="EMBL/GenBank/DDBJ databases">
        <authorList>
            <person name="Harkins D.M."/>
            <person name="Durkin A.S."/>
            <person name="Brinkac L.M."/>
            <person name="Haft D.H."/>
            <person name="Selengut J.D."/>
            <person name="Sanka R."/>
            <person name="DePew J."/>
            <person name="Purushe J."/>
            <person name="Peacock S.J."/>
            <person name="Thaipadungpanit J."/>
            <person name="Wuthiekanun V.W."/>
            <person name="Day N.P."/>
            <person name="Vinetz J.M."/>
            <person name="Sutton G.G."/>
            <person name="Nierman W.C."/>
            <person name="Fouts D.E."/>
        </authorList>
    </citation>
    <scope>NUCLEOTIDE SEQUENCE [LARGE SCALE GENOMIC DNA]</scope>
    <source>
        <strain evidence="14 15">FPW1039</strain>
    </source>
</reference>
<organism evidence="14 15">
    <name type="scientific">Leptospira interrogans str. FPW1039</name>
    <dbReference type="NCBI Taxonomy" id="1193040"/>
    <lineage>
        <taxon>Bacteria</taxon>
        <taxon>Pseudomonadati</taxon>
        <taxon>Spirochaetota</taxon>
        <taxon>Spirochaetia</taxon>
        <taxon>Leptospirales</taxon>
        <taxon>Leptospiraceae</taxon>
        <taxon>Leptospira</taxon>
    </lineage>
</organism>
<evidence type="ECO:0000259" key="12">
    <source>
        <dbReference type="PROSITE" id="PS50968"/>
    </source>
</evidence>
<dbReference type="InterPro" id="IPR011053">
    <property type="entry name" value="Single_hybrid_motif"/>
</dbReference>